<reference evidence="3 4" key="2">
    <citation type="submission" date="2019-01" db="EMBL/GenBank/DDBJ databases">
        <title>The decoding of complex shrimp genome reveals the adaptation for benthos swimmer, frequently molting mechanism and breeding impact on genome.</title>
        <authorList>
            <person name="Sun Y."/>
            <person name="Gao Y."/>
            <person name="Yu Y."/>
        </authorList>
    </citation>
    <scope>NUCLEOTIDE SEQUENCE [LARGE SCALE GENOMIC DNA]</scope>
    <source>
        <tissue evidence="3">Muscle</tissue>
    </source>
</reference>
<dbReference type="GO" id="GO:0003730">
    <property type="term" value="F:mRNA 3'-UTR binding"/>
    <property type="evidence" value="ECO:0007669"/>
    <property type="project" value="TreeGrafter"/>
</dbReference>
<dbReference type="OrthoDB" id="1899580at2759"/>
<protein>
    <submittedName>
        <fullName evidence="3">Leucine-rich PPR motif-containing protein, mitochondrial</fullName>
    </submittedName>
</protein>
<feature type="repeat" description="PPR" evidence="1">
    <location>
        <begin position="216"/>
        <end position="250"/>
    </location>
</feature>
<dbReference type="Pfam" id="PF01535">
    <property type="entry name" value="PPR"/>
    <property type="match status" value="1"/>
</dbReference>
<feature type="compositionally biased region" description="Low complexity" evidence="2">
    <location>
        <begin position="1362"/>
        <end position="1373"/>
    </location>
</feature>
<keyword evidence="4" id="KW-1185">Reference proteome</keyword>
<sequence>MAALLRSGSFLRIFSGFRHSLASNAPRYEAVTIQKLQSTQLYASITRSFAAQKPLENATAGQAATPGLDKALYRIDTDIRRTGRISKKDIEEIYGEMKSLKCATSTQSLLLIRCCGSLVPEELPEVRTKLVQDIWGTLHQLSIPLDISHYNALLRVYLENEHKFSPTEFLSMLEQNGIEPNRVTYQRLISRYCQEGDIDGASKILEFMKEKELPVSESVFNALIMGHSRANDMDSARGVLGVMQGAGLEPSSETYTVLMVGLAEHGDMEGIKATLAECGAADIFLHDRELMEVIYALAVKGHDGSVTEMTEKLQKVSGYQQDTMNLIYRLLNAGCDKAAYEMFRTMNMPQNEEGEIAPVGTFFIKHLVKSNMPVSKVVSYCQEFKKEGLNMYALERALEATLNTGKPDAALALMRVMREDGAPLRAHYFWPIIVHYSKLKQKDMVYNTVKEMISLEVPLTLETFKDYVIPGTIDKEVDHEALISALKDCGMSVPAIINSCVAYHLDSGDVVAAADLLSKYRTRVTPVLRRELATTFVKTGEAIATVNVLGQMVTNNQETAGEADIEGDSAESKPKAKEPQDVAGMFLLDIMFLTRNTQVAERLEKLLQAMESRGINISSNCASDIQARLGENATSTITSLLERLSSGDLTLQPLSRENQGPLNTQSIAELERRLTEMQIKNMPGTPVLSQLLISYARNKQVEKAEEVKRKLEAEEFPIGVGQSVLLIDMYVSAGKLDDALRELAEMQKRNPDVKLTPLKVMKIAQLMLTEGRTDDAIKLIGDHAPEHVEKREDLVVSNSCWRMVNVVAEKGDLSSVKRLLDVVLDKQIVEPTSTILGPLIKAHLVNDNLSGAMEEFERICKEYRVTPWKHELTQRCIKLEDTEKLQKIMDLSIEVHGEMNSLYDLVFGFIECGRIKQAKKILETPGLRARHNRLEQRCKRYLEEGKITELENLVAVTRDIFDVDRNMMFMYLLQAYEKQNDCDKALGIWTSMQEESIEPSDAFLLKLGKMLKKHSREVPFVMPVEQIEVSSPSETKAPSSAPPQPKSKFRTALKEKDLATAINLKTEIESSGGQLNLREKSELIEALVQQNQLTEATRLTRDMLVAGAHPIPRIFKYLINELAKGGDVENLTSFGKYISETVKKNVSYDNRLSNAYLASGRVNECLDGLIHEIDTASEDDIPHLKQKFPRGGILGFMEKEPSSVEKVKVLSDKYAAKGFVGPANSLWQHLFCEGRHEEAQEIYNKYLTGKNERIMFKKILLKSRENHNTTLVAKLSETLNARQDTSSIAKGLVYSCWVDILCNTSKYDEGLSILEESLKHLSLADYNTTALTRLKAGLEMSNKTFPYTIPEKVKTDRKNAKSSSSSSSDSDSD</sequence>
<dbReference type="Pfam" id="PF12854">
    <property type="entry name" value="PPR_1"/>
    <property type="match status" value="1"/>
</dbReference>
<organism evidence="3 4">
    <name type="scientific">Penaeus vannamei</name>
    <name type="common">Whiteleg shrimp</name>
    <name type="synonym">Litopenaeus vannamei</name>
    <dbReference type="NCBI Taxonomy" id="6689"/>
    <lineage>
        <taxon>Eukaryota</taxon>
        <taxon>Metazoa</taxon>
        <taxon>Ecdysozoa</taxon>
        <taxon>Arthropoda</taxon>
        <taxon>Crustacea</taxon>
        <taxon>Multicrustacea</taxon>
        <taxon>Malacostraca</taxon>
        <taxon>Eumalacostraca</taxon>
        <taxon>Eucarida</taxon>
        <taxon>Decapoda</taxon>
        <taxon>Dendrobranchiata</taxon>
        <taxon>Penaeoidea</taxon>
        <taxon>Penaeidae</taxon>
        <taxon>Penaeus</taxon>
    </lineage>
</organism>
<proteinExistence type="predicted"/>
<feature type="region of interest" description="Disordered" evidence="2">
    <location>
        <begin position="1351"/>
        <end position="1373"/>
    </location>
</feature>
<dbReference type="PANTHER" id="PTHR46669">
    <property type="entry name" value="LEUCINE-RICH PPR MOTIF-CONTAINING PROTEIN, MITOCHONDRIAL"/>
    <property type="match status" value="1"/>
</dbReference>
<comment type="caution">
    <text evidence="3">The sequence shown here is derived from an EMBL/GenBank/DDBJ whole genome shotgun (WGS) entry which is preliminary data.</text>
</comment>
<dbReference type="PANTHER" id="PTHR46669:SF1">
    <property type="entry name" value="LEUCINE-RICH PPR MOTIF-CONTAINING PROTEIN, MITOCHONDRIAL"/>
    <property type="match status" value="1"/>
</dbReference>
<accession>A0A423SQJ1</accession>
<dbReference type="Proteomes" id="UP000283509">
    <property type="component" value="Unassembled WGS sequence"/>
</dbReference>
<dbReference type="GO" id="GO:0005634">
    <property type="term" value="C:nucleus"/>
    <property type="evidence" value="ECO:0007669"/>
    <property type="project" value="TreeGrafter"/>
</dbReference>
<gene>
    <name evidence="3" type="ORF">C7M84_015486</name>
</gene>
<name>A0A423SQJ1_PENVA</name>
<dbReference type="EMBL" id="QCYY01002927">
    <property type="protein sequence ID" value="ROT66486.1"/>
    <property type="molecule type" value="Genomic_DNA"/>
</dbReference>
<dbReference type="InterPro" id="IPR002885">
    <property type="entry name" value="PPR_rpt"/>
</dbReference>
<dbReference type="InterPro" id="IPR033490">
    <property type="entry name" value="LRP130"/>
</dbReference>
<evidence type="ECO:0000256" key="1">
    <source>
        <dbReference type="PROSITE-ProRule" id="PRU00708"/>
    </source>
</evidence>
<dbReference type="GO" id="GO:0005739">
    <property type="term" value="C:mitochondrion"/>
    <property type="evidence" value="ECO:0007669"/>
    <property type="project" value="TreeGrafter"/>
</dbReference>
<dbReference type="InterPro" id="IPR011990">
    <property type="entry name" value="TPR-like_helical_dom_sf"/>
</dbReference>
<dbReference type="NCBIfam" id="TIGR00756">
    <property type="entry name" value="PPR"/>
    <property type="match status" value="2"/>
</dbReference>
<evidence type="ECO:0000313" key="3">
    <source>
        <dbReference type="EMBL" id="ROT66486.1"/>
    </source>
</evidence>
<evidence type="ECO:0000313" key="4">
    <source>
        <dbReference type="Proteomes" id="UP000283509"/>
    </source>
</evidence>
<dbReference type="STRING" id="6689.A0A423SQJ1"/>
<dbReference type="GO" id="GO:0070129">
    <property type="term" value="P:regulation of mitochondrial translation"/>
    <property type="evidence" value="ECO:0007669"/>
    <property type="project" value="TreeGrafter"/>
</dbReference>
<dbReference type="PROSITE" id="PS51375">
    <property type="entry name" value="PPR"/>
    <property type="match status" value="2"/>
</dbReference>
<evidence type="ECO:0000256" key="2">
    <source>
        <dbReference type="SAM" id="MobiDB-lite"/>
    </source>
</evidence>
<dbReference type="Pfam" id="PF13041">
    <property type="entry name" value="PPR_2"/>
    <property type="match status" value="1"/>
</dbReference>
<feature type="region of interest" description="Disordered" evidence="2">
    <location>
        <begin position="1029"/>
        <end position="1048"/>
    </location>
</feature>
<feature type="repeat" description="PPR" evidence="1">
    <location>
        <begin position="181"/>
        <end position="215"/>
    </location>
</feature>
<dbReference type="Gene3D" id="1.25.40.10">
    <property type="entry name" value="Tetratricopeptide repeat domain"/>
    <property type="match status" value="3"/>
</dbReference>
<reference evidence="3 4" key="1">
    <citation type="submission" date="2018-04" db="EMBL/GenBank/DDBJ databases">
        <authorList>
            <person name="Zhang X."/>
            <person name="Yuan J."/>
            <person name="Li F."/>
            <person name="Xiang J."/>
        </authorList>
    </citation>
    <scope>NUCLEOTIDE SEQUENCE [LARGE SCALE GENOMIC DNA]</scope>
    <source>
        <tissue evidence="3">Muscle</tissue>
    </source>
</reference>